<feature type="domain" description="EamA" evidence="7">
    <location>
        <begin position="6"/>
        <end position="136"/>
    </location>
</feature>
<feature type="transmembrane region" description="Helical" evidence="6">
    <location>
        <begin position="153"/>
        <end position="169"/>
    </location>
</feature>
<dbReference type="InterPro" id="IPR000620">
    <property type="entry name" value="EamA_dom"/>
</dbReference>
<keyword evidence="3 6" id="KW-0812">Transmembrane</keyword>
<keyword evidence="2" id="KW-1003">Cell membrane</keyword>
<feature type="transmembrane region" description="Helical" evidence="6">
    <location>
        <begin position="181"/>
        <end position="202"/>
    </location>
</feature>
<dbReference type="InterPro" id="IPR050638">
    <property type="entry name" value="AA-Vitamin_Transporters"/>
</dbReference>
<feature type="domain" description="EamA" evidence="7">
    <location>
        <begin position="150"/>
        <end position="285"/>
    </location>
</feature>
<evidence type="ECO:0000256" key="6">
    <source>
        <dbReference type="SAM" id="Phobius"/>
    </source>
</evidence>
<evidence type="ECO:0000313" key="8">
    <source>
        <dbReference type="EMBL" id="KKS97631.1"/>
    </source>
</evidence>
<dbReference type="GO" id="GO:0005886">
    <property type="term" value="C:plasma membrane"/>
    <property type="evidence" value="ECO:0007669"/>
    <property type="project" value="UniProtKB-SubCell"/>
</dbReference>
<evidence type="ECO:0000313" key="9">
    <source>
        <dbReference type="Proteomes" id="UP000034894"/>
    </source>
</evidence>
<dbReference type="Pfam" id="PF00892">
    <property type="entry name" value="EamA"/>
    <property type="match status" value="2"/>
</dbReference>
<dbReference type="Proteomes" id="UP000034894">
    <property type="component" value="Unassembled WGS sequence"/>
</dbReference>
<dbReference type="PANTHER" id="PTHR32322">
    <property type="entry name" value="INNER MEMBRANE TRANSPORTER"/>
    <property type="match status" value="1"/>
</dbReference>
<name>A0A0G1FRI8_9BACT</name>
<protein>
    <recommendedName>
        <fullName evidence="7">EamA domain-containing protein</fullName>
    </recommendedName>
</protein>
<reference evidence="8 9" key="1">
    <citation type="journal article" date="2015" name="Nature">
        <title>rRNA introns, odd ribosomes, and small enigmatic genomes across a large radiation of phyla.</title>
        <authorList>
            <person name="Brown C.T."/>
            <person name="Hug L.A."/>
            <person name="Thomas B.C."/>
            <person name="Sharon I."/>
            <person name="Castelle C.J."/>
            <person name="Singh A."/>
            <person name="Wilkins M.J."/>
            <person name="Williams K.H."/>
            <person name="Banfield J.F."/>
        </authorList>
    </citation>
    <scope>NUCLEOTIDE SEQUENCE [LARGE SCALE GENOMIC DNA]</scope>
</reference>
<keyword evidence="5 6" id="KW-0472">Membrane</keyword>
<feature type="transmembrane region" description="Helical" evidence="6">
    <location>
        <begin position="245"/>
        <end position="265"/>
    </location>
</feature>
<dbReference type="SUPFAM" id="SSF103481">
    <property type="entry name" value="Multidrug resistance efflux transporter EmrE"/>
    <property type="match status" value="2"/>
</dbReference>
<dbReference type="STRING" id="1618443.UV73_C0007G0074"/>
<sequence>MPRHRKAILALVAANLIWGAASPIFKFALQNIPPFTLAFIRFYGASLILLAMTYPYIKFERRDWLKLFLLSVFGVTLHISFYFMGLKLAPSINAPVISATGPIIIYILSIYLLREKPKFKILSGIIISLTGVLVIIGQPFAAGHQNGQLTGNLFLFLAVLGAVGHAVISKEIHTNYSAGAITFWMCIIGAITFMPLAAYELYSFDIIKSLDLRGVVGILYGIFFSSAAAYTLFEYGVRNLKGQDIGIFTYLDLVAAILVALPLLGEKITPVYFLGSILVFIGILFAEGNFKHHPHHRFHKR</sequence>
<dbReference type="AlphaFoldDB" id="A0A0G1FRI8"/>
<feature type="transmembrane region" description="Helical" evidence="6">
    <location>
        <begin position="35"/>
        <end position="57"/>
    </location>
</feature>
<dbReference type="InterPro" id="IPR037185">
    <property type="entry name" value="EmrE-like"/>
</dbReference>
<keyword evidence="4 6" id="KW-1133">Transmembrane helix</keyword>
<evidence type="ECO:0000256" key="1">
    <source>
        <dbReference type="ARBA" id="ARBA00004651"/>
    </source>
</evidence>
<feature type="transmembrane region" description="Helical" evidence="6">
    <location>
        <begin position="214"/>
        <end position="233"/>
    </location>
</feature>
<evidence type="ECO:0000256" key="4">
    <source>
        <dbReference type="ARBA" id="ARBA00022989"/>
    </source>
</evidence>
<evidence type="ECO:0000256" key="3">
    <source>
        <dbReference type="ARBA" id="ARBA00022692"/>
    </source>
</evidence>
<feature type="transmembrane region" description="Helical" evidence="6">
    <location>
        <begin position="96"/>
        <end position="114"/>
    </location>
</feature>
<organism evidence="8 9">
    <name type="scientific">Candidatus Gottesmanbacteria bacterium GW2011_GWA2_43_14</name>
    <dbReference type="NCBI Taxonomy" id="1618443"/>
    <lineage>
        <taxon>Bacteria</taxon>
        <taxon>Candidatus Gottesmaniibacteriota</taxon>
    </lineage>
</organism>
<feature type="transmembrane region" description="Helical" evidence="6">
    <location>
        <begin position="271"/>
        <end position="290"/>
    </location>
</feature>
<comment type="subcellular location">
    <subcellularLocation>
        <location evidence="1">Cell membrane</location>
        <topology evidence="1">Multi-pass membrane protein</topology>
    </subcellularLocation>
</comment>
<proteinExistence type="predicted"/>
<evidence type="ECO:0000256" key="2">
    <source>
        <dbReference type="ARBA" id="ARBA00022475"/>
    </source>
</evidence>
<feature type="transmembrane region" description="Helical" evidence="6">
    <location>
        <begin position="121"/>
        <end position="141"/>
    </location>
</feature>
<evidence type="ECO:0000256" key="5">
    <source>
        <dbReference type="ARBA" id="ARBA00023136"/>
    </source>
</evidence>
<evidence type="ECO:0000259" key="7">
    <source>
        <dbReference type="Pfam" id="PF00892"/>
    </source>
</evidence>
<gene>
    <name evidence="8" type="ORF">UV73_C0007G0074</name>
</gene>
<dbReference type="EMBL" id="LCFP01000007">
    <property type="protein sequence ID" value="KKS97631.1"/>
    <property type="molecule type" value="Genomic_DNA"/>
</dbReference>
<comment type="caution">
    <text evidence="8">The sequence shown here is derived from an EMBL/GenBank/DDBJ whole genome shotgun (WGS) entry which is preliminary data.</text>
</comment>
<accession>A0A0G1FRI8</accession>
<dbReference type="PANTHER" id="PTHR32322:SF18">
    <property type="entry name" value="S-ADENOSYLMETHIONINE_S-ADENOSYLHOMOCYSTEINE TRANSPORTER"/>
    <property type="match status" value="1"/>
</dbReference>
<feature type="transmembrane region" description="Helical" evidence="6">
    <location>
        <begin position="64"/>
        <end position="84"/>
    </location>
</feature>